<feature type="compositionally biased region" description="Basic residues" evidence="1">
    <location>
        <begin position="1"/>
        <end position="23"/>
    </location>
</feature>
<organism evidence="2 3">
    <name type="scientific">Petrolisthes manimaculis</name>
    <dbReference type="NCBI Taxonomy" id="1843537"/>
    <lineage>
        <taxon>Eukaryota</taxon>
        <taxon>Metazoa</taxon>
        <taxon>Ecdysozoa</taxon>
        <taxon>Arthropoda</taxon>
        <taxon>Crustacea</taxon>
        <taxon>Multicrustacea</taxon>
        <taxon>Malacostraca</taxon>
        <taxon>Eumalacostraca</taxon>
        <taxon>Eucarida</taxon>
        <taxon>Decapoda</taxon>
        <taxon>Pleocyemata</taxon>
        <taxon>Anomura</taxon>
        <taxon>Galatheoidea</taxon>
        <taxon>Porcellanidae</taxon>
        <taxon>Petrolisthes</taxon>
    </lineage>
</organism>
<proteinExistence type="predicted"/>
<feature type="compositionally biased region" description="Basic and acidic residues" evidence="1">
    <location>
        <begin position="42"/>
        <end position="62"/>
    </location>
</feature>
<dbReference type="AlphaFoldDB" id="A0AAE1NBU8"/>
<name>A0AAE1NBU8_9EUCA</name>
<feature type="region of interest" description="Disordered" evidence="1">
    <location>
        <begin position="1"/>
        <end position="80"/>
    </location>
</feature>
<reference evidence="2" key="1">
    <citation type="submission" date="2023-11" db="EMBL/GenBank/DDBJ databases">
        <title>Genome assemblies of two species of porcelain crab, Petrolisthes cinctipes and Petrolisthes manimaculis (Anomura: Porcellanidae).</title>
        <authorList>
            <person name="Angst P."/>
        </authorList>
    </citation>
    <scope>NUCLEOTIDE SEQUENCE</scope>
    <source>
        <strain evidence="2">PB745_02</strain>
        <tissue evidence="2">Gill</tissue>
    </source>
</reference>
<keyword evidence="3" id="KW-1185">Reference proteome</keyword>
<protein>
    <submittedName>
        <fullName evidence="2">Uncharacterized protein</fullName>
    </submittedName>
</protein>
<evidence type="ECO:0000313" key="2">
    <source>
        <dbReference type="EMBL" id="KAK4287130.1"/>
    </source>
</evidence>
<dbReference type="Proteomes" id="UP001292094">
    <property type="component" value="Unassembled WGS sequence"/>
</dbReference>
<sequence length="113" mass="12761">MKSQQIRRKRKKRGDKRICNKKGKQIDRENEVKEEGEEEEKEKDKGSESLEKYERRSQRNGEAESAEDLGAVGSPRGTVLRPTDVWTCPNTVPIPTPAMGQLASLPCERHGNG</sequence>
<comment type="caution">
    <text evidence="2">The sequence shown here is derived from an EMBL/GenBank/DDBJ whole genome shotgun (WGS) entry which is preliminary data.</text>
</comment>
<evidence type="ECO:0000256" key="1">
    <source>
        <dbReference type="SAM" id="MobiDB-lite"/>
    </source>
</evidence>
<accession>A0AAE1NBU8</accession>
<feature type="region of interest" description="Disordered" evidence="1">
    <location>
        <begin position="93"/>
        <end position="113"/>
    </location>
</feature>
<evidence type="ECO:0000313" key="3">
    <source>
        <dbReference type="Proteomes" id="UP001292094"/>
    </source>
</evidence>
<gene>
    <name evidence="2" type="ORF">Pmani_039792</name>
</gene>
<dbReference type="EMBL" id="JAWZYT010007070">
    <property type="protein sequence ID" value="KAK4287130.1"/>
    <property type="molecule type" value="Genomic_DNA"/>
</dbReference>
<feature type="compositionally biased region" description="Basic and acidic residues" evidence="1">
    <location>
        <begin position="24"/>
        <end position="33"/>
    </location>
</feature>